<dbReference type="InterPro" id="IPR011049">
    <property type="entry name" value="Serralysin-like_metalloprot_C"/>
</dbReference>
<proteinExistence type="predicted"/>
<dbReference type="STRING" id="388408.LAX5112_04422"/>
<dbReference type="RefSeq" id="WP_144432230.1">
    <property type="nucleotide sequence ID" value="NZ_CXWD01000023.1"/>
</dbReference>
<evidence type="ECO:0000313" key="3">
    <source>
        <dbReference type="Proteomes" id="UP000053235"/>
    </source>
</evidence>
<evidence type="ECO:0000313" key="2">
    <source>
        <dbReference type="EMBL" id="CTQ75954.1"/>
    </source>
</evidence>
<dbReference type="InterPro" id="IPR043708">
    <property type="entry name" value="DUF5648"/>
</dbReference>
<sequence>MAVTVTINNAKNIGLDFVIGTLDSILTDNPPAFFSSELITYSAETTSYDGIAIDVVTRGTNFTRELIDGTFFQTGGRINSVVVSSNNEELFTILPALEFSDIASIYIADETGVHPTGLEEYFMALPWVVTLSNQNDSAVEGMLVGDNANFNLTNNDLVLALAGDDRFFGGDGHDTFNGGSGDDWFDGGTGVDRAAFIGTRSDYAVFRANDGDIYVADSIGQRDDTDVLTNTEHLVFDERTVSLDEALIEPTDPDNSAYQIYRFYNTESGSHFFTTSIAERNSIIENLNGLSYEGNAFDSNVTDVNGTAVFRFYNTTNGVHFYTADAGEAASIRQNMSNLQDEGIAYYASADDSNGGTALFRFFNTQNGSHFFTLSEAERDNIVATLGHYSYEGIAFYVDLA</sequence>
<dbReference type="Pfam" id="PF00353">
    <property type="entry name" value="HemolysinCabind"/>
    <property type="match status" value="1"/>
</dbReference>
<dbReference type="GO" id="GO:0005509">
    <property type="term" value="F:calcium ion binding"/>
    <property type="evidence" value="ECO:0007669"/>
    <property type="project" value="InterPro"/>
</dbReference>
<accession>A0A0M7AQU8</accession>
<dbReference type="Gene3D" id="2.150.10.10">
    <property type="entry name" value="Serralysin-like metalloprotease, C-terminal"/>
    <property type="match status" value="1"/>
</dbReference>
<dbReference type="OrthoDB" id="733404at2"/>
<dbReference type="SUPFAM" id="SSF51120">
    <property type="entry name" value="beta-Roll"/>
    <property type="match status" value="1"/>
</dbReference>
<dbReference type="AlphaFoldDB" id="A0A0M7AQU8"/>
<gene>
    <name evidence="2" type="ORF">LAX5112_04422</name>
</gene>
<keyword evidence="3" id="KW-1185">Reference proteome</keyword>
<evidence type="ECO:0000259" key="1">
    <source>
        <dbReference type="Pfam" id="PF18885"/>
    </source>
</evidence>
<organism evidence="2 3">
    <name type="scientific">Roseibium alexandrii</name>
    <dbReference type="NCBI Taxonomy" id="388408"/>
    <lineage>
        <taxon>Bacteria</taxon>
        <taxon>Pseudomonadati</taxon>
        <taxon>Pseudomonadota</taxon>
        <taxon>Alphaproteobacteria</taxon>
        <taxon>Hyphomicrobiales</taxon>
        <taxon>Stappiaceae</taxon>
        <taxon>Roseibium</taxon>
    </lineage>
</organism>
<dbReference type="InterPro" id="IPR001343">
    <property type="entry name" value="Hemolysn_Ca-bd"/>
</dbReference>
<dbReference type="Pfam" id="PF18885">
    <property type="entry name" value="DUF5648"/>
    <property type="match status" value="1"/>
</dbReference>
<reference evidence="3" key="1">
    <citation type="submission" date="2015-07" db="EMBL/GenBank/DDBJ databases">
        <authorList>
            <person name="Rodrigo-Torres Lidia"/>
            <person name="Arahal R.David."/>
        </authorList>
    </citation>
    <scope>NUCLEOTIDE SEQUENCE [LARGE SCALE GENOMIC DNA]</scope>
    <source>
        <strain evidence="3">CECT 5112</strain>
    </source>
</reference>
<name>A0A0M7AQU8_9HYPH</name>
<dbReference type="Proteomes" id="UP000053235">
    <property type="component" value="Unassembled WGS sequence"/>
</dbReference>
<protein>
    <recommendedName>
        <fullName evidence="1">DUF5648 domain-containing protein</fullName>
    </recommendedName>
</protein>
<dbReference type="EMBL" id="CXWD01000023">
    <property type="protein sequence ID" value="CTQ75954.1"/>
    <property type="molecule type" value="Genomic_DNA"/>
</dbReference>
<feature type="domain" description="DUF5648" evidence="1">
    <location>
        <begin position="259"/>
        <end position="398"/>
    </location>
</feature>